<evidence type="ECO:0000256" key="5">
    <source>
        <dbReference type="ARBA" id="ARBA00022490"/>
    </source>
</evidence>
<feature type="binding site" evidence="14">
    <location>
        <position position="144"/>
    </location>
    <ligand>
        <name>ATP</name>
        <dbReference type="ChEBI" id="CHEBI:30616"/>
    </ligand>
</feature>
<dbReference type="InterPro" id="IPR038385">
    <property type="entry name" value="Sua5/YwlC_C"/>
</dbReference>
<dbReference type="InterPro" id="IPR006070">
    <property type="entry name" value="Sua5-like_dom"/>
</dbReference>
<dbReference type="InterPro" id="IPR050156">
    <property type="entry name" value="TC-AMP_synthase_SUA5"/>
</dbReference>
<evidence type="ECO:0000256" key="13">
    <source>
        <dbReference type="PIRNR" id="PIRNR004930"/>
    </source>
</evidence>
<evidence type="ECO:0000256" key="4">
    <source>
        <dbReference type="ARBA" id="ARBA00015492"/>
    </source>
</evidence>
<evidence type="ECO:0000256" key="3">
    <source>
        <dbReference type="ARBA" id="ARBA00012584"/>
    </source>
</evidence>
<feature type="domain" description="YrdC-like" evidence="15">
    <location>
        <begin position="14"/>
        <end position="200"/>
    </location>
</feature>
<evidence type="ECO:0000313" key="16">
    <source>
        <dbReference type="EMBL" id="AKV04727.1"/>
    </source>
</evidence>
<dbReference type="PROSITE" id="PS51163">
    <property type="entry name" value="YRDC"/>
    <property type="match status" value="1"/>
</dbReference>
<dbReference type="STRING" id="1391654.AKJ09_11390"/>
<keyword evidence="7 13" id="KW-0819">tRNA processing</keyword>
<dbReference type="Gene3D" id="3.90.870.10">
    <property type="entry name" value="DHBP synthase"/>
    <property type="match status" value="1"/>
</dbReference>
<evidence type="ECO:0000256" key="14">
    <source>
        <dbReference type="PIRSR" id="PIRSR004930-1"/>
    </source>
</evidence>
<dbReference type="GO" id="GO:0000049">
    <property type="term" value="F:tRNA binding"/>
    <property type="evidence" value="ECO:0007669"/>
    <property type="project" value="TreeGrafter"/>
</dbReference>
<keyword evidence="6 13" id="KW-0808">Transferase</keyword>
<dbReference type="NCBIfam" id="TIGR00057">
    <property type="entry name" value="L-threonylcarbamoyladenylate synthase"/>
    <property type="match status" value="1"/>
</dbReference>
<evidence type="ECO:0000256" key="1">
    <source>
        <dbReference type="ARBA" id="ARBA00004496"/>
    </source>
</evidence>
<keyword evidence="9 13" id="KW-0547">Nucleotide-binding</keyword>
<feature type="binding site" evidence="14">
    <location>
        <position position="68"/>
    </location>
    <ligand>
        <name>L-threonine</name>
        <dbReference type="ChEBI" id="CHEBI:57926"/>
    </ligand>
</feature>
<evidence type="ECO:0000256" key="2">
    <source>
        <dbReference type="ARBA" id="ARBA00007663"/>
    </source>
</evidence>
<organism evidence="16 17">
    <name type="scientific">Labilithrix luteola</name>
    <dbReference type="NCBI Taxonomy" id="1391654"/>
    <lineage>
        <taxon>Bacteria</taxon>
        <taxon>Pseudomonadati</taxon>
        <taxon>Myxococcota</taxon>
        <taxon>Polyangia</taxon>
        <taxon>Polyangiales</taxon>
        <taxon>Labilitrichaceae</taxon>
        <taxon>Labilithrix</taxon>
    </lineage>
</organism>
<dbReference type="GO" id="GO:0005524">
    <property type="term" value="F:ATP binding"/>
    <property type="evidence" value="ECO:0007669"/>
    <property type="project" value="UniProtKB-UniRule"/>
</dbReference>
<gene>
    <name evidence="16" type="ORF">AKJ09_11390</name>
</gene>
<proteinExistence type="inferred from homology"/>
<dbReference type="InterPro" id="IPR005145">
    <property type="entry name" value="Sua5_C"/>
</dbReference>
<accession>A0A0K1QGF7</accession>
<comment type="catalytic activity">
    <reaction evidence="12 13">
        <text>L-threonine + hydrogencarbonate + ATP = L-threonylcarbamoyladenylate + diphosphate + H2O</text>
        <dbReference type="Rhea" id="RHEA:36407"/>
        <dbReference type="ChEBI" id="CHEBI:15377"/>
        <dbReference type="ChEBI" id="CHEBI:17544"/>
        <dbReference type="ChEBI" id="CHEBI:30616"/>
        <dbReference type="ChEBI" id="CHEBI:33019"/>
        <dbReference type="ChEBI" id="CHEBI:57926"/>
        <dbReference type="ChEBI" id="CHEBI:73682"/>
        <dbReference type="EC" id="2.7.7.87"/>
    </reaction>
</comment>
<evidence type="ECO:0000256" key="11">
    <source>
        <dbReference type="ARBA" id="ARBA00029774"/>
    </source>
</evidence>
<feature type="binding site" evidence="14">
    <location>
        <position position="59"/>
    </location>
    <ligand>
        <name>ATP</name>
        <dbReference type="ChEBI" id="CHEBI:30616"/>
    </ligand>
</feature>
<protein>
    <recommendedName>
        <fullName evidence="4 13">Threonylcarbamoyl-AMP synthase</fullName>
        <shortName evidence="13">TC-AMP synthase</shortName>
        <ecNumber evidence="3 13">2.7.7.87</ecNumber>
    </recommendedName>
    <alternativeName>
        <fullName evidence="11 13">L-threonylcarbamoyladenylate synthase</fullName>
    </alternativeName>
</protein>
<dbReference type="PANTHER" id="PTHR17490:SF16">
    <property type="entry name" value="THREONYLCARBAMOYL-AMP SYNTHASE"/>
    <property type="match status" value="1"/>
</dbReference>
<keyword evidence="10 13" id="KW-0067">ATP-binding</keyword>
<feature type="binding site" evidence="14">
    <location>
        <position position="122"/>
    </location>
    <ligand>
        <name>L-threonine</name>
        <dbReference type="ChEBI" id="CHEBI:57926"/>
    </ligand>
</feature>
<dbReference type="KEGG" id="llu:AKJ09_11390"/>
<dbReference type="GO" id="GO:0003725">
    <property type="term" value="F:double-stranded RNA binding"/>
    <property type="evidence" value="ECO:0007669"/>
    <property type="project" value="UniProtKB-UniRule"/>
</dbReference>
<feature type="binding site" evidence="14">
    <location>
        <position position="235"/>
    </location>
    <ligand>
        <name>ATP</name>
        <dbReference type="ChEBI" id="CHEBI:30616"/>
    </ligand>
</feature>
<dbReference type="GO" id="GO:0006450">
    <property type="term" value="P:regulation of translational fidelity"/>
    <property type="evidence" value="ECO:0007669"/>
    <property type="project" value="TreeGrafter"/>
</dbReference>
<evidence type="ECO:0000256" key="9">
    <source>
        <dbReference type="ARBA" id="ARBA00022741"/>
    </source>
</evidence>
<keyword evidence="17" id="KW-1185">Reference proteome</keyword>
<feature type="binding site" evidence="14">
    <location>
        <position position="142"/>
    </location>
    <ligand>
        <name>L-threonine</name>
        <dbReference type="ChEBI" id="CHEBI:57926"/>
    </ligand>
</feature>
<name>A0A0K1QGF7_9BACT</name>
<dbReference type="EMBL" id="CP012333">
    <property type="protein sequence ID" value="AKV04727.1"/>
    <property type="molecule type" value="Genomic_DNA"/>
</dbReference>
<dbReference type="Proteomes" id="UP000064967">
    <property type="component" value="Chromosome"/>
</dbReference>
<dbReference type="GO" id="GO:0061710">
    <property type="term" value="F:L-threonylcarbamoyladenylate synthase"/>
    <property type="evidence" value="ECO:0007669"/>
    <property type="project" value="UniProtKB-EC"/>
</dbReference>
<reference evidence="16 17" key="1">
    <citation type="submission" date="2015-08" db="EMBL/GenBank/DDBJ databases">
        <authorList>
            <person name="Babu N.S."/>
            <person name="Beckwith C.J."/>
            <person name="Beseler K.G."/>
            <person name="Brison A."/>
            <person name="Carone J.V."/>
            <person name="Caskin T.P."/>
            <person name="Diamond M."/>
            <person name="Durham M.E."/>
            <person name="Foxe J.M."/>
            <person name="Go M."/>
            <person name="Henderson B.A."/>
            <person name="Jones I.B."/>
            <person name="McGettigan J.A."/>
            <person name="Micheletti S.J."/>
            <person name="Nasrallah M.E."/>
            <person name="Ortiz D."/>
            <person name="Piller C.R."/>
            <person name="Privatt S.R."/>
            <person name="Schneider S.L."/>
            <person name="Sharp S."/>
            <person name="Smith T.C."/>
            <person name="Stanton J.D."/>
            <person name="Ullery H.E."/>
            <person name="Wilson R.J."/>
            <person name="Serrano M.G."/>
            <person name="Buck G."/>
            <person name="Lee V."/>
            <person name="Wang Y."/>
            <person name="Carvalho R."/>
            <person name="Voegtly L."/>
            <person name="Shi R."/>
            <person name="Duckworth R."/>
            <person name="Johnson A."/>
            <person name="Loviza R."/>
            <person name="Walstead R."/>
            <person name="Shah Z."/>
            <person name="Kiflezghi M."/>
            <person name="Wade K."/>
            <person name="Ball S.L."/>
            <person name="Bradley K.W."/>
            <person name="Asai D.J."/>
            <person name="Bowman C.A."/>
            <person name="Russell D.A."/>
            <person name="Pope W.H."/>
            <person name="Jacobs-Sera D."/>
            <person name="Hendrix R.W."/>
            <person name="Hatfull G.F."/>
        </authorList>
    </citation>
    <scope>NUCLEOTIDE SEQUENCE [LARGE SCALE GENOMIC DNA]</scope>
    <source>
        <strain evidence="16 17">DSM 27648</strain>
    </source>
</reference>
<dbReference type="Gene3D" id="3.40.50.11030">
    <property type="entry name" value="Threonylcarbamoyl-AMP synthase, C-terminal domain"/>
    <property type="match status" value="1"/>
</dbReference>
<dbReference type="PATRIC" id="fig|1391654.3.peg.11559"/>
<evidence type="ECO:0000256" key="6">
    <source>
        <dbReference type="ARBA" id="ARBA00022679"/>
    </source>
</evidence>
<evidence type="ECO:0000256" key="7">
    <source>
        <dbReference type="ARBA" id="ARBA00022694"/>
    </source>
</evidence>
<comment type="function">
    <text evidence="13">Required for the formation of a threonylcarbamoyl group on adenosine at position 37 (t(6)A37) in tRNAs that read codons beginning with adenine.</text>
</comment>
<evidence type="ECO:0000259" key="15">
    <source>
        <dbReference type="PROSITE" id="PS51163"/>
    </source>
</evidence>
<dbReference type="AlphaFoldDB" id="A0A0K1QGF7"/>
<dbReference type="InterPro" id="IPR017945">
    <property type="entry name" value="DHBP_synth_RibB-like_a/b_dom"/>
</dbReference>
<feature type="binding site" evidence="14">
    <location>
        <position position="36"/>
    </location>
    <ligand>
        <name>L-threonine</name>
        <dbReference type="ChEBI" id="CHEBI:57926"/>
    </ligand>
</feature>
<dbReference type="RefSeq" id="WP_146655299.1">
    <property type="nucleotide sequence ID" value="NZ_CP012333.1"/>
</dbReference>
<dbReference type="PIRSF" id="PIRSF004930">
    <property type="entry name" value="Tln_factor_SUA5"/>
    <property type="match status" value="1"/>
</dbReference>
<keyword evidence="5 13" id="KW-0963">Cytoplasm</keyword>
<evidence type="ECO:0000256" key="8">
    <source>
        <dbReference type="ARBA" id="ARBA00022695"/>
    </source>
</evidence>
<feature type="binding site" evidence="14">
    <location>
        <position position="196"/>
    </location>
    <ligand>
        <name>ATP</name>
        <dbReference type="ChEBI" id="CHEBI:30616"/>
    </ligand>
</feature>
<dbReference type="InterPro" id="IPR010923">
    <property type="entry name" value="T(6)A37_SUA5"/>
</dbReference>
<feature type="binding site" evidence="14">
    <location>
        <position position="182"/>
    </location>
    <ligand>
        <name>L-threonine</name>
        <dbReference type="ChEBI" id="CHEBI:57926"/>
    </ligand>
</feature>
<keyword evidence="8 13" id="KW-0548">Nucleotidyltransferase</keyword>
<dbReference type="PANTHER" id="PTHR17490">
    <property type="entry name" value="SUA5"/>
    <property type="match status" value="1"/>
</dbReference>
<dbReference type="SUPFAM" id="SSF55821">
    <property type="entry name" value="YrdC/RibB"/>
    <property type="match status" value="1"/>
</dbReference>
<dbReference type="OrthoDB" id="9814580at2"/>
<dbReference type="Pfam" id="PF01300">
    <property type="entry name" value="Sua5_yciO_yrdC"/>
    <property type="match status" value="1"/>
</dbReference>
<dbReference type="Pfam" id="PF03481">
    <property type="entry name" value="Sua5_C"/>
    <property type="match status" value="1"/>
</dbReference>
<dbReference type="EC" id="2.7.7.87" evidence="3 13"/>
<comment type="similarity">
    <text evidence="2 13">Belongs to the SUA5 family.</text>
</comment>
<dbReference type="GO" id="GO:0005737">
    <property type="term" value="C:cytoplasm"/>
    <property type="evidence" value="ECO:0007669"/>
    <property type="project" value="UniProtKB-SubCell"/>
</dbReference>
<feature type="binding site" evidence="14">
    <location>
        <position position="152"/>
    </location>
    <ligand>
        <name>ATP</name>
        <dbReference type="ChEBI" id="CHEBI:30616"/>
    </ligand>
</feature>
<evidence type="ECO:0000313" key="17">
    <source>
        <dbReference type="Proteomes" id="UP000064967"/>
    </source>
</evidence>
<comment type="subcellular location">
    <subcellularLocation>
        <location evidence="1 13">Cytoplasm</location>
    </subcellularLocation>
</comment>
<dbReference type="GO" id="GO:0008033">
    <property type="term" value="P:tRNA processing"/>
    <property type="evidence" value="ECO:0007669"/>
    <property type="project" value="UniProtKB-KW"/>
</dbReference>
<evidence type="ECO:0000256" key="10">
    <source>
        <dbReference type="ARBA" id="ARBA00022840"/>
    </source>
</evidence>
<sequence length="345" mass="35929">MPRVLAVDPQNPEPSVIAEAARVFERGGLVAFPTETVYGLGARGLHAAEVLRIFSAKGRPTGHPLILHADGDAMASTLASTWSSEASSLAHAFWPGPLTLVVPRAAHVPLEVTGGLDSVGIRCPSHPVARALVTAVGEPLAAPSANAHMHVSPTSAEHVVRSLGDRVDLVLDGGSTDFGIESTVVDLAGWTPRVLRPGAVSLERLRALVPSIVYQDLTVTDDVARASPGLASKHYAPRAKVRLALDASEVTSAVRDASAGGPVCAIVWSDETRSALEHAATHEKLAVIVMLLPADADGYARGLFAALHAVEASGAASVVIERVPDSPEWWAVADRLRRAAHEGGG</sequence>
<evidence type="ECO:0000256" key="12">
    <source>
        <dbReference type="ARBA" id="ARBA00048366"/>
    </source>
</evidence>